<protein>
    <submittedName>
        <fullName evidence="1">Imm1 family immunity protein</fullName>
    </submittedName>
</protein>
<keyword evidence="2" id="KW-1185">Reference proteome</keyword>
<gene>
    <name evidence="1" type="ORF">NGF19_29755</name>
</gene>
<dbReference type="Pfam" id="PF14430">
    <property type="entry name" value="Imm1"/>
    <property type="match status" value="1"/>
</dbReference>
<sequence>MKGRAEAYYRKEHADGRVIVTPDDADALVDALLAGRDSENMAELHSLERPTLPSGFPDHEFLVGVDKELQVGVLSFMDESGNVVSLGTSGRRGGVSYFIAGNETEFPGYSEIAIDLVRRAVREFISSGRRPTCVQWQEPEVW</sequence>
<reference evidence="1 2" key="1">
    <citation type="submission" date="2022-05" db="EMBL/GenBank/DDBJ databases">
        <title>Streptomyces sp. nov. RY43-2 isolated from soil of a peat swamp forest.</title>
        <authorList>
            <person name="Kanchanasin P."/>
            <person name="Tanasupawat S."/>
            <person name="Phongsopitanun W."/>
        </authorList>
    </citation>
    <scope>NUCLEOTIDE SEQUENCE [LARGE SCALE GENOMIC DNA]</scope>
    <source>
        <strain evidence="1 2">RY43-2</strain>
    </source>
</reference>
<dbReference type="EMBL" id="JAMWMR010000056">
    <property type="protein sequence ID" value="MCN9244919.1"/>
    <property type="molecule type" value="Genomic_DNA"/>
</dbReference>
<accession>A0ABT0ZMV4</accession>
<comment type="caution">
    <text evidence="1">The sequence shown here is derived from an EMBL/GenBank/DDBJ whole genome shotgun (WGS) entry which is preliminary data.</text>
</comment>
<evidence type="ECO:0000313" key="2">
    <source>
        <dbReference type="Proteomes" id="UP001523219"/>
    </source>
</evidence>
<dbReference type="RefSeq" id="WP_252428963.1">
    <property type="nucleotide sequence ID" value="NZ_JAMWMR010000056.1"/>
</dbReference>
<evidence type="ECO:0000313" key="1">
    <source>
        <dbReference type="EMBL" id="MCN9244919.1"/>
    </source>
</evidence>
<dbReference type="InterPro" id="IPR025680">
    <property type="entry name" value="DddI"/>
</dbReference>
<organism evidence="1 2">
    <name type="scientific">Streptomyces macrolidinus</name>
    <dbReference type="NCBI Taxonomy" id="2952607"/>
    <lineage>
        <taxon>Bacteria</taxon>
        <taxon>Bacillati</taxon>
        <taxon>Actinomycetota</taxon>
        <taxon>Actinomycetes</taxon>
        <taxon>Kitasatosporales</taxon>
        <taxon>Streptomycetaceae</taxon>
        <taxon>Streptomyces</taxon>
    </lineage>
</organism>
<proteinExistence type="predicted"/>
<name>A0ABT0ZMV4_9ACTN</name>
<dbReference type="Proteomes" id="UP001523219">
    <property type="component" value="Unassembled WGS sequence"/>
</dbReference>